<protein>
    <submittedName>
        <fullName evidence="1">Uncharacterized protein</fullName>
    </submittedName>
</protein>
<comment type="caution">
    <text evidence="1">The sequence shown here is derived from an EMBL/GenBank/DDBJ whole genome shotgun (WGS) entry which is preliminary data.</text>
</comment>
<proteinExistence type="predicted"/>
<accession>A0A426YMJ5</accession>
<gene>
    <name evidence="1" type="ORF">B296_00050171</name>
</gene>
<reference evidence="1 2" key="1">
    <citation type="journal article" date="2014" name="Agronomy (Basel)">
        <title>A Draft Genome Sequence for Ensete ventricosum, the Drought-Tolerant Tree Against Hunger.</title>
        <authorList>
            <person name="Harrison J."/>
            <person name="Moore K.A."/>
            <person name="Paszkiewicz K."/>
            <person name="Jones T."/>
            <person name="Grant M."/>
            <person name="Ambacheew D."/>
            <person name="Muzemil S."/>
            <person name="Studholme D.J."/>
        </authorList>
    </citation>
    <scope>NUCLEOTIDE SEQUENCE [LARGE SCALE GENOMIC DNA]</scope>
</reference>
<evidence type="ECO:0000313" key="1">
    <source>
        <dbReference type="EMBL" id="RRT52930.1"/>
    </source>
</evidence>
<dbReference type="AlphaFoldDB" id="A0A426YMJ5"/>
<organism evidence="1 2">
    <name type="scientific">Ensete ventricosum</name>
    <name type="common">Abyssinian banana</name>
    <name type="synonym">Musa ensete</name>
    <dbReference type="NCBI Taxonomy" id="4639"/>
    <lineage>
        <taxon>Eukaryota</taxon>
        <taxon>Viridiplantae</taxon>
        <taxon>Streptophyta</taxon>
        <taxon>Embryophyta</taxon>
        <taxon>Tracheophyta</taxon>
        <taxon>Spermatophyta</taxon>
        <taxon>Magnoliopsida</taxon>
        <taxon>Liliopsida</taxon>
        <taxon>Zingiberales</taxon>
        <taxon>Musaceae</taxon>
        <taxon>Ensete</taxon>
    </lineage>
</organism>
<dbReference type="EMBL" id="AMZH03011404">
    <property type="protein sequence ID" value="RRT52930.1"/>
    <property type="molecule type" value="Genomic_DNA"/>
</dbReference>
<name>A0A426YMJ5_ENSVE</name>
<dbReference type="Proteomes" id="UP000287651">
    <property type="component" value="Unassembled WGS sequence"/>
</dbReference>
<evidence type="ECO:0000313" key="2">
    <source>
        <dbReference type="Proteomes" id="UP000287651"/>
    </source>
</evidence>
<sequence>MILIRHLRCRVRPLAALSGPSYSTLAASASAAALEAERTIRDGPRNDWSRDEIKSIYGSPILDLLFHGVRPPLSLYDSIIYVLLKCVRRTQLVVLSVVIPADKVGPLKCFV</sequence>